<comment type="caution">
    <text evidence="4">The sequence shown here is derived from an EMBL/GenBank/DDBJ whole genome shotgun (WGS) entry which is preliminary data.</text>
</comment>
<dbReference type="Proteomes" id="UP000607559">
    <property type="component" value="Unassembled WGS sequence"/>
</dbReference>
<reference evidence="4" key="2">
    <citation type="submission" date="2020-09" db="EMBL/GenBank/DDBJ databases">
        <authorList>
            <person name="Sun Q."/>
            <person name="Zhou Y."/>
        </authorList>
    </citation>
    <scope>NUCLEOTIDE SEQUENCE</scope>
    <source>
        <strain evidence="4">CGMCC 1.15448</strain>
    </source>
</reference>
<dbReference type="GO" id="GO:0000156">
    <property type="term" value="F:phosphorelay response regulator activity"/>
    <property type="evidence" value="ECO:0007669"/>
    <property type="project" value="InterPro"/>
</dbReference>
<dbReference type="RefSeq" id="WP_188935912.1">
    <property type="nucleotide sequence ID" value="NZ_BMJC01000005.1"/>
</dbReference>
<evidence type="ECO:0000256" key="1">
    <source>
        <dbReference type="PROSITE-ProRule" id="PRU00169"/>
    </source>
</evidence>
<evidence type="ECO:0000313" key="5">
    <source>
        <dbReference type="Proteomes" id="UP000607559"/>
    </source>
</evidence>
<dbReference type="SMART" id="SM00448">
    <property type="entry name" value="REC"/>
    <property type="match status" value="1"/>
</dbReference>
<dbReference type="InterPro" id="IPR011006">
    <property type="entry name" value="CheY-like_superfamily"/>
</dbReference>
<feature type="domain" description="HTH LytTR-type" evidence="3">
    <location>
        <begin position="133"/>
        <end position="205"/>
    </location>
</feature>
<proteinExistence type="predicted"/>
<dbReference type="InterPro" id="IPR046947">
    <property type="entry name" value="LytR-like"/>
</dbReference>
<evidence type="ECO:0000259" key="2">
    <source>
        <dbReference type="PROSITE" id="PS50110"/>
    </source>
</evidence>
<dbReference type="GO" id="GO:0003677">
    <property type="term" value="F:DNA binding"/>
    <property type="evidence" value="ECO:0007669"/>
    <property type="project" value="UniProtKB-KW"/>
</dbReference>
<dbReference type="SMART" id="SM00850">
    <property type="entry name" value="LytTR"/>
    <property type="match status" value="1"/>
</dbReference>
<evidence type="ECO:0000259" key="3">
    <source>
        <dbReference type="PROSITE" id="PS50930"/>
    </source>
</evidence>
<dbReference type="EMBL" id="BMJC01000005">
    <property type="protein sequence ID" value="GGB15533.1"/>
    <property type="molecule type" value="Genomic_DNA"/>
</dbReference>
<dbReference type="Pfam" id="PF04397">
    <property type="entry name" value="LytTR"/>
    <property type="match status" value="1"/>
</dbReference>
<evidence type="ECO:0000313" key="4">
    <source>
        <dbReference type="EMBL" id="GGB15533.1"/>
    </source>
</evidence>
<keyword evidence="5" id="KW-1185">Reference proteome</keyword>
<dbReference type="PANTHER" id="PTHR37299">
    <property type="entry name" value="TRANSCRIPTIONAL REGULATOR-RELATED"/>
    <property type="match status" value="1"/>
</dbReference>
<dbReference type="Gene3D" id="2.40.50.1020">
    <property type="entry name" value="LytTr DNA-binding domain"/>
    <property type="match status" value="1"/>
</dbReference>
<feature type="modified residue" description="4-aspartylphosphate" evidence="1">
    <location>
        <position position="54"/>
    </location>
</feature>
<protein>
    <submittedName>
        <fullName evidence="4">DNA-binding response regulator</fullName>
    </submittedName>
</protein>
<name>A0A8J2UGZ0_9BACT</name>
<accession>A0A8J2UGZ0</accession>
<organism evidence="4 5">
    <name type="scientific">Puia dinghuensis</name>
    <dbReference type="NCBI Taxonomy" id="1792502"/>
    <lineage>
        <taxon>Bacteria</taxon>
        <taxon>Pseudomonadati</taxon>
        <taxon>Bacteroidota</taxon>
        <taxon>Chitinophagia</taxon>
        <taxon>Chitinophagales</taxon>
        <taxon>Chitinophagaceae</taxon>
        <taxon>Puia</taxon>
    </lineage>
</organism>
<dbReference type="PROSITE" id="PS50110">
    <property type="entry name" value="RESPONSE_REGULATORY"/>
    <property type="match status" value="1"/>
</dbReference>
<reference evidence="4" key="1">
    <citation type="journal article" date="2014" name="Int. J. Syst. Evol. Microbiol.">
        <title>Complete genome sequence of Corynebacterium casei LMG S-19264T (=DSM 44701T), isolated from a smear-ripened cheese.</title>
        <authorList>
            <consortium name="US DOE Joint Genome Institute (JGI-PGF)"/>
            <person name="Walter F."/>
            <person name="Albersmeier A."/>
            <person name="Kalinowski J."/>
            <person name="Ruckert C."/>
        </authorList>
    </citation>
    <scope>NUCLEOTIDE SEQUENCE</scope>
    <source>
        <strain evidence="4">CGMCC 1.15448</strain>
    </source>
</reference>
<sequence length="232" mass="26493">MIKAIAIDDEAPALKVIENFCDRTDTITLERTFRRPAEALGYLQQSPVDLLFLDIHMPSQSGLELYKTIGPSTLAIFTTAHSEYAVEGFNLNAIDYLLKPFTFQRFQQAVNKAADYLAFRSTQQNQGQYSEALLIRSDYSLIRINTAGILFIEAADDYLKIYQENKPPLTVRMTMKGLIGMLPPTDFIRIHRSYIISLRRIDNVRNKTVSINGRDLPIGNNYEAAFFKHFSR</sequence>
<keyword evidence="1" id="KW-0597">Phosphoprotein</keyword>
<dbReference type="AlphaFoldDB" id="A0A8J2UGZ0"/>
<dbReference type="PANTHER" id="PTHR37299:SF1">
    <property type="entry name" value="STAGE 0 SPORULATION PROTEIN A HOMOLOG"/>
    <property type="match status" value="1"/>
</dbReference>
<dbReference type="Gene3D" id="3.40.50.2300">
    <property type="match status" value="1"/>
</dbReference>
<gene>
    <name evidence="4" type="ORF">GCM10011511_44180</name>
</gene>
<dbReference type="SUPFAM" id="SSF52172">
    <property type="entry name" value="CheY-like"/>
    <property type="match status" value="1"/>
</dbReference>
<feature type="domain" description="Response regulatory" evidence="2">
    <location>
        <begin position="3"/>
        <end position="114"/>
    </location>
</feature>
<keyword evidence="4" id="KW-0238">DNA-binding</keyword>
<dbReference type="InterPro" id="IPR001789">
    <property type="entry name" value="Sig_transdc_resp-reg_receiver"/>
</dbReference>
<dbReference type="PROSITE" id="PS50930">
    <property type="entry name" value="HTH_LYTTR"/>
    <property type="match status" value="1"/>
</dbReference>
<dbReference type="InterPro" id="IPR007492">
    <property type="entry name" value="LytTR_DNA-bd_dom"/>
</dbReference>
<dbReference type="Pfam" id="PF00072">
    <property type="entry name" value="Response_reg"/>
    <property type="match status" value="1"/>
</dbReference>